<dbReference type="PANTHER" id="PTHR46361">
    <property type="entry name" value="ELECTRON CARRIER/ PROTEIN DISULFIDE OXIDOREDUCTASE"/>
    <property type="match status" value="1"/>
</dbReference>
<dbReference type="PANTHER" id="PTHR46361:SF3">
    <property type="entry name" value="ELECTRON CARRIER_ PROTEIN DISULFIDE OXIDOREDUCTASE"/>
    <property type="match status" value="1"/>
</dbReference>
<feature type="signal peptide" evidence="1">
    <location>
        <begin position="1"/>
        <end position="17"/>
    </location>
</feature>
<proteinExistence type="predicted"/>
<accession>A0ABP8E7R7</accession>
<protein>
    <recommendedName>
        <fullName evidence="2">DUF547 domain-containing protein</fullName>
    </recommendedName>
</protein>
<organism evidence="3 4">
    <name type="scientific">Hyunsoonleella aestuarii</name>
    <dbReference type="NCBI Taxonomy" id="912802"/>
    <lineage>
        <taxon>Bacteria</taxon>
        <taxon>Pseudomonadati</taxon>
        <taxon>Bacteroidota</taxon>
        <taxon>Flavobacteriia</taxon>
        <taxon>Flavobacteriales</taxon>
        <taxon>Flavobacteriaceae</taxon>
    </lineage>
</organism>
<evidence type="ECO:0000256" key="1">
    <source>
        <dbReference type="SAM" id="SignalP"/>
    </source>
</evidence>
<evidence type="ECO:0000313" key="4">
    <source>
        <dbReference type="Proteomes" id="UP001500027"/>
    </source>
</evidence>
<evidence type="ECO:0000313" key="3">
    <source>
        <dbReference type="EMBL" id="GAA4268296.1"/>
    </source>
</evidence>
<comment type="caution">
    <text evidence="3">The sequence shown here is derived from an EMBL/GenBank/DDBJ whole genome shotgun (WGS) entry which is preliminary data.</text>
</comment>
<keyword evidence="1" id="KW-0732">Signal</keyword>
<feature type="chain" id="PRO_5046061316" description="DUF547 domain-containing protein" evidence="1">
    <location>
        <begin position="18"/>
        <end position="300"/>
    </location>
</feature>
<dbReference type="Proteomes" id="UP001500027">
    <property type="component" value="Unassembled WGS sequence"/>
</dbReference>
<dbReference type="RefSeq" id="WP_139001739.1">
    <property type="nucleotide sequence ID" value="NZ_BAABAV010000001.1"/>
</dbReference>
<dbReference type="PROSITE" id="PS51257">
    <property type="entry name" value="PROKAR_LIPOPROTEIN"/>
    <property type="match status" value="1"/>
</dbReference>
<gene>
    <name evidence="3" type="ORF">GCM10022257_03970</name>
</gene>
<sequence length="300" mass="35181">MKSFSLLCLICFAISCAGSKKIVTSNENSTSTDKENSKNLDSIIETPSDTFSIKDSLNITPTKEDVKNDEVLKDKITELKTKFLNRPNQTWNELLDLYVSEEGKVDYKSFSKEHQKLLDYIHNLSFIRSDDTFESLSKNEKLAYWINTYNALTIDLIIRHYPLKSIKDIKDPWNQRLWKLGDKWYNLNEIEHQILRKMNEPRIHFAIVCGSYSCPKLKNEAYTSENLDEQLTDATKTFLADDKRNNISSNNLELSKIFQWFTKDFKQDGSLIDFLKKYSDIKISDKAKKRFKDYNWDLND</sequence>
<name>A0ABP8E7R7_9FLAO</name>
<evidence type="ECO:0000259" key="2">
    <source>
        <dbReference type="Pfam" id="PF04784"/>
    </source>
</evidence>
<feature type="domain" description="DUF547" evidence="2">
    <location>
        <begin position="134"/>
        <end position="239"/>
    </location>
</feature>
<keyword evidence="4" id="KW-1185">Reference proteome</keyword>
<dbReference type="Pfam" id="PF04784">
    <property type="entry name" value="DUF547"/>
    <property type="match status" value="1"/>
</dbReference>
<reference evidence="4" key="1">
    <citation type="journal article" date="2019" name="Int. J. Syst. Evol. Microbiol.">
        <title>The Global Catalogue of Microorganisms (GCM) 10K type strain sequencing project: providing services to taxonomists for standard genome sequencing and annotation.</title>
        <authorList>
            <consortium name="The Broad Institute Genomics Platform"/>
            <consortium name="The Broad Institute Genome Sequencing Center for Infectious Disease"/>
            <person name="Wu L."/>
            <person name="Ma J."/>
        </authorList>
    </citation>
    <scope>NUCLEOTIDE SEQUENCE [LARGE SCALE GENOMIC DNA]</scope>
    <source>
        <strain evidence="4">JCM 17452</strain>
    </source>
</reference>
<dbReference type="InterPro" id="IPR006869">
    <property type="entry name" value="DUF547"/>
</dbReference>
<dbReference type="EMBL" id="BAABAV010000001">
    <property type="protein sequence ID" value="GAA4268296.1"/>
    <property type="molecule type" value="Genomic_DNA"/>
</dbReference>